<dbReference type="GeneID" id="108627752"/>
<accession>A0AAJ7J5K1</accession>
<evidence type="ECO:0000313" key="3">
    <source>
        <dbReference type="RefSeq" id="XP_017884683.1"/>
    </source>
</evidence>
<evidence type="ECO:0000256" key="1">
    <source>
        <dbReference type="SAM" id="MobiDB-lite"/>
    </source>
</evidence>
<sequence>MSENKLDYSASSRETGIYTTSSRTSSVSEVKAKFCALFLNCFRGRKKDSLEEIRENDGTREYDYVVEKLVVKRVPFLLFSIPKHPSESKNNSESKSDPSNETSQFLIKPNPVQPVLSETQSLLYYSNKFNQHTPLGIRNKYLHYNKNAAVLNKRSRNRALSDDYHARMTELMNIMSSLHPDLKEDERPPKDPCPLTMPKSNSIPSAKISLKEFLYRSNDNQNHKVFKSQLFVKEPENENSLETKSNNNQNVYKLNQLAYTNFDNFKIREASAQSAQKLSCNFTDYPKTIKGTNQIQIEDNDCIHNNHESNVLSENISDTNPSSTIIRWNIIVKYSKFEPNTTETPQTIRNYFTIT</sequence>
<keyword evidence="2" id="KW-1185">Reference proteome</keyword>
<gene>
    <name evidence="3" type="primary">LOC108627752</name>
</gene>
<dbReference type="AlphaFoldDB" id="A0AAJ7J5K1"/>
<feature type="compositionally biased region" description="Basic and acidic residues" evidence="1">
    <location>
        <begin position="85"/>
        <end position="98"/>
    </location>
</feature>
<feature type="region of interest" description="Disordered" evidence="1">
    <location>
        <begin position="85"/>
        <end position="106"/>
    </location>
</feature>
<dbReference type="Proteomes" id="UP000694925">
    <property type="component" value="Unplaced"/>
</dbReference>
<proteinExistence type="predicted"/>
<feature type="compositionally biased region" description="Polar residues" evidence="1">
    <location>
        <begin position="7"/>
        <end position="18"/>
    </location>
</feature>
<protein>
    <submittedName>
        <fullName evidence="3">Uncharacterized protein LOC108627752</fullName>
    </submittedName>
</protein>
<feature type="region of interest" description="Disordered" evidence="1">
    <location>
        <begin position="1"/>
        <end position="22"/>
    </location>
</feature>
<dbReference type="KEGG" id="ccal:108627752"/>
<name>A0AAJ7J5K1_9HYME</name>
<reference evidence="3" key="1">
    <citation type="submission" date="2025-08" db="UniProtKB">
        <authorList>
            <consortium name="RefSeq"/>
        </authorList>
    </citation>
    <scope>IDENTIFICATION</scope>
    <source>
        <tissue evidence="3">Whole body</tissue>
    </source>
</reference>
<evidence type="ECO:0000313" key="2">
    <source>
        <dbReference type="Proteomes" id="UP000694925"/>
    </source>
</evidence>
<organism evidence="2 3">
    <name type="scientific">Ceratina calcarata</name>
    <dbReference type="NCBI Taxonomy" id="156304"/>
    <lineage>
        <taxon>Eukaryota</taxon>
        <taxon>Metazoa</taxon>
        <taxon>Ecdysozoa</taxon>
        <taxon>Arthropoda</taxon>
        <taxon>Hexapoda</taxon>
        <taxon>Insecta</taxon>
        <taxon>Pterygota</taxon>
        <taxon>Neoptera</taxon>
        <taxon>Endopterygota</taxon>
        <taxon>Hymenoptera</taxon>
        <taxon>Apocrita</taxon>
        <taxon>Aculeata</taxon>
        <taxon>Apoidea</taxon>
        <taxon>Anthophila</taxon>
        <taxon>Apidae</taxon>
        <taxon>Ceratina</taxon>
        <taxon>Zadontomerus</taxon>
    </lineage>
</organism>
<dbReference type="RefSeq" id="XP_017884683.1">
    <property type="nucleotide sequence ID" value="XM_018029194.2"/>
</dbReference>